<evidence type="ECO:0000256" key="1">
    <source>
        <dbReference type="SAM" id="MobiDB-lite"/>
    </source>
</evidence>
<evidence type="ECO:0000313" key="3">
    <source>
        <dbReference type="Proteomes" id="UP001175261"/>
    </source>
</evidence>
<comment type="caution">
    <text evidence="2">The sequence shown here is derived from an EMBL/GenBank/DDBJ whole genome shotgun (WGS) entry which is preliminary data.</text>
</comment>
<feature type="compositionally biased region" description="Polar residues" evidence="1">
    <location>
        <begin position="28"/>
        <end position="37"/>
    </location>
</feature>
<organism evidence="2 3">
    <name type="scientific">Sarocladium strictum</name>
    <name type="common">Black bundle disease fungus</name>
    <name type="synonym">Acremonium strictum</name>
    <dbReference type="NCBI Taxonomy" id="5046"/>
    <lineage>
        <taxon>Eukaryota</taxon>
        <taxon>Fungi</taxon>
        <taxon>Dikarya</taxon>
        <taxon>Ascomycota</taxon>
        <taxon>Pezizomycotina</taxon>
        <taxon>Sordariomycetes</taxon>
        <taxon>Hypocreomycetidae</taxon>
        <taxon>Hypocreales</taxon>
        <taxon>Sarocladiaceae</taxon>
        <taxon>Sarocladium</taxon>
    </lineage>
</organism>
<gene>
    <name evidence="2" type="ORF">NLU13_1657</name>
</gene>
<dbReference type="AlphaFoldDB" id="A0AA39GS53"/>
<feature type="region of interest" description="Disordered" evidence="1">
    <location>
        <begin position="25"/>
        <end position="71"/>
    </location>
</feature>
<dbReference type="Proteomes" id="UP001175261">
    <property type="component" value="Unassembled WGS sequence"/>
</dbReference>
<evidence type="ECO:0000313" key="2">
    <source>
        <dbReference type="EMBL" id="KAK0392159.1"/>
    </source>
</evidence>
<reference evidence="2" key="1">
    <citation type="submission" date="2022-10" db="EMBL/GenBank/DDBJ databases">
        <title>Determination and structural analysis of whole genome sequence of Sarocladium strictum F4-1.</title>
        <authorList>
            <person name="Hu L."/>
            <person name="Jiang Y."/>
        </authorList>
    </citation>
    <scope>NUCLEOTIDE SEQUENCE</scope>
    <source>
        <strain evidence="2">F4-1</strain>
    </source>
</reference>
<sequence length="71" mass="7724">MHIHLSAAVDVYGEWVDAADAVAKESNVEPSSYTGTARRSRKDDAREYAIGSRDEAPTYSGEGIVGDDEDY</sequence>
<keyword evidence="3" id="KW-1185">Reference proteome</keyword>
<accession>A0AA39GS53</accession>
<dbReference type="EMBL" id="JAPDFR010000001">
    <property type="protein sequence ID" value="KAK0392159.1"/>
    <property type="molecule type" value="Genomic_DNA"/>
</dbReference>
<feature type="compositionally biased region" description="Basic and acidic residues" evidence="1">
    <location>
        <begin position="41"/>
        <end position="56"/>
    </location>
</feature>
<name>A0AA39GS53_SARSR</name>
<proteinExistence type="predicted"/>
<protein>
    <submittedName>
        <fullName evidence="2">Uncharacterized protein</fullName>
    </submittedName>
</protein>